<keyword evidence="7" id="KW-1185">Reference proteome</keyword>
<feature type="domain" description="Large ribosomal subunit protein uL5 C-terminal" evidence="5">
    <location>
        <begin position="207"/>
        <end position="296"/>
    </location>
</feature>
<dbReference type="GO" id="GO:0003735">
    <property type="term" value="F:structural constituent of ribosome"/>
    <property type="evidence" value="ECO:0007669"/>
    <property type="project" value="InterPro"/>
</dbReference>
<dbReference type="PANTHER" id="PTHR11994">
    <property type="entry name" value="60S RIBOSOMAL PROTEIN L11-RELATED"/>
    <property type="match status" value="1"/>
</dbReference>
<dbReference type="GO" id="GO:0005840">
    <property type="term" value="C:ribosome"/>
    <property type="evidence" value="ECO:0007669"/>
    <property type="project" value="UniProtKB-KW"/>
</dbReference>
<dbReference type="Pfam" id="PF00673">
    <property type="entry name" value="Ribosomal_L5_C"/>
    <property type="match status" value="1"/>
</dbReference>
<protein>
    <recommendedName>
        <fullName evidence="5">Large ribosomal subunit protein uL5 C-terminal domain-containing protein</fullName>
    </recommendedName>
</protein>
<proteinExistence type="inferred from homology"/>
<evidence type="ECO:0000313" key="6">
    <source>
        <dbReference type="EMBL" id="CAD0096386.1"/>
    </source>
</evidence>
<keyword evidence="2" id="KW-0689">Ribosomal protein</keyword>
<dbReference type="GO" id="GO:0006412">
    <property type="term" value="P:translation"/>
    <property type="evidence" value="ECO:0007669"/>
    <property type="project" value="InterPro"/>
</dbReference>
<keyword evidence="3" id="KW-0687">Ribonucleoprotein</keyword>
<comment type="caution">
    <text evidence="6">The sequence shown here is derived from an EMBL/GenBank/DDBJ whole genome shotgun (WGS) entry which is preliminary data.</text>
</comment>
<evidence type="ECO:0000313" key="7">
    <source>
        <dbReference type="Proteomes" id="UP000714618"/>
    </source>
</evidence>
<dbReference type="Proteomes" id="UP000714618">
    <property type="component" value="Unassembled WGS sequence"/>
</dbReference>
<comment type="similarity">
    <text evidence="1">Belongs to the universal ribosomal protein uL5 family.</text>
</comment>
<accession>A0A9N8PHF9</accession>
<name>A0A9N8PHF9_9PEZI</name>
<feature type="region of interest" description="Disordered" evidence="4">
    <location>
        <begin position="44"/>
        <end position="109"/>
    </location>
</feature>
<organism evidence="6 7">
    <name type="scientific">Aureobasidium mustum</name>
    <dbReference type="NCBI Taxonomy" id="2773714"/>
    <lineage>
        <taxon>Eukaryota</taxon>
        <taxon>Fungi</taxon>
        <taxon>Dikarya</taxon>
        <taxon>Ascomycota</taxon>
        <taxon>Pezizomycotina</taxon>
        <taxon>Dothideomycetes</taxon>
        <taxon>Dothideomycetidae</taxon>
        <taxon>Dothideales</taxon>
        <taxon>Saccotheciaceae</taxon>
        <taxon>Aureobasidium</taxon>
    </lineage>
</organism>
<dbReference type="InterPro" id="IPR031309">
    <property type="entry name" value="Ribosomal_uL5_C"/>
</dbReference>
<reference evidence="6" key="1">
    <citation type="submission" date="2020-06" db="EMBL/GenBank/DDBJ databases">
        <authorList>
            <person name="Onetto C."/>
        </authorList>
    </citation>
    <scope>NUCLEOTIDE SEQUENCE</scope>
</reference>
<evidence type="ECO:0000256" key="4">
    <source>
        <dbReference type="SAM" id="MobiDB-lite"/>
    </source>
</evidence>
<dbReference type="SUPFAM" id="SSF55282">
    <property type="entry name" value="RL5-like"/>
    <property type="match status" value="1"/>
</dbReference>
<dbReference type="InterPro" id="IPR002132">
    <property type="entry name" value="Ribosomal_uL5"/>
</dbReference>
<dbReference type="AlphaFoldDB" id="A0A9N8PHF9"/>
<evidence type="ECO:0000256" key="2">
    <source>
        <dbReference type="ARBA" id="ARBA00022980"/>
    </source>
</evidence>
<evidence type="ECO:0000259" key="5">
    <source>
        <dbReference type="Pfam" id="PF00673"/>
    </source>
</evidence>
<dbReference type="EMBL" id="CAIJEO010000007">
    <property type="protein sequence ID" value="CAD0096386.1"/>
    <property type="molecule type" value="Genomic_DNA"/>
</dbReference>
<dbReference type="InterPro" id="IPR022803">
    <property type="entry name" value="Ribosomal_uL5_dom_sf"/>
</dbReference>
<gene>
    <name evidence="6" type="ORF">AWRI4233_LOCUS5641</name>
</gene>
<dbReference type="OrthoDB" id="539541at2759"/>
<evidence type="ECO:0000256" key="1">
    <source>
        <dbReference type="ARBA" id="ARBA00008553"/>
    </source>
</evidence>
<sequence length="302" mass="33628">MSLTHSLERLWRSLATRATTPLASQCRRHASTDIADTITELEGGSSLRNRNDADIDNFATTYDPVGRAGKRNRQLPASRYKFRPPKYYRGPLHPHQPPPNSDPASRLFVPGPFSAPRLEQTYQSTFESDLMTLAYTHFPPGYKAPPKAARLRAWEGASPYYKNRPLRGPRGSDVLRMVMQAISNVRVTTHKTRKNVAGFGLRAGQYVSVTAELRGEDMNHFLAKVIDIVMPKIKEWKGVKGSSGDSSGNLTFGFTAEETALFPEIEMIPGFHVTVHTTATNDRDGRLLLSALGIPFYGKQIN</sequence>
<dbReference type="Gene3D" id="3.30.1440.10">
    <property type="match status" value="1"/>
</dbReference>
<evidence type="ECO:0000256" key="3">
    <source>
        <dbReference type="ARBA" id="ARBA00023274"/>
    </source>
</evidence>
<dbReference type="GO" id="GO:1990904">
    <property type="term" value="C:ribonucleoprotein complex"/>
    <property type="evidence" value="ECO:0007669"/>
    <property type="project" value="UniProtKB-KW"/>
</dbReference>